<protein>
    <submittedName>
        <fullName evidence="2">Uncharacterized protein</fullName>
    </submittedName>
</protein>
<gene>
    <name evidence="2" type="ORF">JTE90_005967</name>
</gene>
<organism evidence="2 3">
    <name type="scientific">Oedothorax gibbosus</name>
    <dbReference type="NCBI Taxonomy" id="931172"/>
    <lineage>
        <taxon>Eukaryota</taxon>
        <taxon>Metazoa</taxon>
        <taxon>Ecdysozoa</taxon>
        <taxon>Arthropoda</taxon>
        <taxon>Chelicerata</taxon>
        <taxon>Arachnida</taxon>
        <taxon>Araneae</taxon>
        <taxon>Araneomorphae</taxon>
        <taxon>Entelegynae</taxon>
        <taxon>Araneoidea</taxon>
        <taxon>Linyphiidae</taxon>
        <taxon>Erigoninae</taxon>
        <taxon>Oedothorax</taxon>
    </lineage>
</organism>
<dbReference type="EMBL" id="JAFNEN010000235">
    <property type="protein sequence ID" value="KAG8188612.1"/>
    <property type="molecule type" value="Genomic_DNA"/>
</dbReference>
<reference evidence="2 3" key="1">
    <citation type="journal article" date="2022" name="Nat. Ecol. Evol.">
        <title>A masculinizing supergene underlies an exaggerated male reproductive morph in a spider.</title>
        <authorList>
            <person name="Hendrickx F."/>
            <person name="De Corte Z."/>
            <person name="Sonet G."/>
            <person name="Van Belleghem S.M."/>
            <person name="Kostlbacher S."/>
            <person name="Vangestel C."/>
        </authorList>
    </citation>
    <scope>NUCLEOTIDE SEQUENCE [LARGE SCALE GENOMIC DNA]</scope>
    <source>
        <strain evidence="2">W744_W776</strain>
    </source>
</reference>
<feature type="compositionally biased region" description="Polar residues" evidence="1">
    <location>
        <begin position="71"/>
        <end position="83"/>
    </location>
</feature>
<dbReference type="Proteomes" id="UP000827092">
    <property type="component" value="Unassembled WGS sequence"/>
</dbReference>
<accession>A0AAV6UXQ6</accession>
<keyword evidence="3" id="KW-1185">Reference proteome</keyword>
<feature type="region of interest" description="Disordered" evidence="1">
    <location>
        <begin position="57"/>
        <end position="83"/>
    </location>
</feature>
<evidence type="ECO:0000313" key="3">
    <source>
        <dbReference type="Proteomes" id="UP000827092"/>
    </source>
</evidence>
<proteinExistence type="predicted"/>
<sequence length="102" mass="11496">MHEYLCPHKHVEFRVSSSGQALNINAALITLSPRQRDVFVGDSTWGPCEETDARYAEEGTEGRRMGCGRLPQSQRWPVSDKGSGTWQGYFKCLFGSRIRVFG</sequence>
<dbReference type="AlphaFoldDB" id="A0AAV6UXQ6"/>
<comment type="caution">
    <text evidence="2">The sequence shown here is derived from an EMBL/GenBank/DDBJ whole genome shotgun (WGS) entry which is preliminary data.</text>
</comment>
<evidence type="ECO:0000313" key="2">
    <source>
        <dbReference type="EMBL" id="KAG8188612.1"/>
    </source>
</evidence>
<name>A0AAV6UXQ6_9ARAC</name>
<evidence type="ECO:0000256" key="1">
    <source>
        <dbReference type="SAM" id="MobiDB-lite"/>
    </source>
</evidence>